<dbReference type="EMBL" id="JACOPS010000003">
    <property type="protein sequence ID" value="MBC5728315.1"/>
    <property type="molecule type" value="Genomic_DNA"/>
</dbReference>
<evidence type="ECO:0000313" key="7">
    <source>
        <dbReference type="EMBL" id="MBC5728315.1"/>
    </source>
</evidence>
<comment type="caution">
    <text evidence="7">The sequence shown here is derived from an EMBL/GenBank/DDBJ whole genome shotgun (WGS) entry which is preliminary data.</text>
</comment>
<comment type="subcellular location">
    <subcellularLocation>
        <location evidence="1">Membrane</location>
        <topology evidence="1">Multi-pass membrane protein</topology>
    </subcellularLocation>
</comment>
<feature type="transmembrane region" description="Helical" evidence="5">
    <location>
        <begin position="24"/>
        <end position="40"/>
    </location>
</feature>
<keyword evidence="2 5" id="KW-0812">Transmembrane</keyword>
<feature type="transmembrane region" description="Helical" evidence="5">
    <location>
        <begin position="251"/>
        <end position="270"/>
    </location>
</feature>
<dbReference type="RefSeq" id="WP_186935471.1">
    <property type="nucleotide sequence ID" value="NZ_JACOPS010000003.1"/>
</dbReference>
<evidence type="ECO:0000256" key="1">
    <source>
        <dbReference type="ARBA" id="ARBA00004141"/>
    </source>
</evidence>
<feature type="domain" description="O-antigen ligase-related" evidence="6">
    <location>
        <begin position="310"/>
        <end position="464"/>
    </location>
</feature>
<keyword evidence="7" id="KW-0436">Ligase</keyword>
<feature type="transmembrane region" description="Helical" evidence="5">
    <location>
        <begin position="275"/>
        <end position="297"/>
    </location>
</feature>
<feature type="transmembrane region" description="Helical" evidence="5">
    <location>
        <begin position="93"/>
        <end position="114"/>
    </location>
</feature>
<feature type="transmembrane region" description="Helical" evidence="5">
    <location>
        <begin position="309"/>
        <end position="332"/>
    </location>
</feature>
<keyword evidence="8" id="KW-1185">Reference proteome</keyword>
<name>A0ABR7HLE3_9FIRM</name>
<sequence>MSDNTKLKISNGLNEDKYSVKSKFVNFFLLAMFTLFPLFYTDYYYNIRHDKYYFFLVVTAVLVLMIGAVAITNSDSQSGTKDKAESVPWCKKLSFTDYAFGAFILVCTVSTVFSQDPADAFLGLSGRNNGLLLMIFYAVVYFLITRFFCFKNYVFVALAGCSIAIYLLDILNCFYIDPLGMFASLTDEQTITNFTSTIGNKNLMSSFICVVMPVTVAFSVISKNRNHRIVYHISSAFGYMALMTADSYSGILGLGTVFAVLLIWFSRSVARLKRFFLATTIMLLSGKILRLFSFFIGDKSKGISEFQSLLVYSKIIWAAIALFAIITAILFFADSKIPDKTLPLAVPIIIGSIFVACIIAMLFAVYYFSVIDTKTNIGFLKSFLRFNDSWGTHRGYMWIRSFYIFGDFSLYNKLFGCGPDTFATVFEPYFEGLKHYGDSSTNCAHNEYINYLITTGIFGLASYLSIIFGALKGAIKSASKNPIAIAFAVSVISYAVQAVVNLAQPITTPLFIIFIALCEAVARKQKTTE</sequence>
<accession>A0ABR7HLE3</accession>
<dbReference type="Pfam" id="PF04932">
    <property type="entry name" value="Wzy_C"/>
    <property type="match status" value="1"/>
</dbReference>
<evidence type="ECO:0000256" key="4">
    <source>
        <dbReference type="ARBA" id="ARBA00023136"/>
    </source>
</evidence>
<feature type="transmembrane region" description="Helical" evidence="5">
    <location>
        <begin position="52"/>
        <end position="72"/>
    </location>
</feature>
<keyword evidence="4 5" id="KW-0472">Membrane</keyword>
<evidence type="ECO:0000313" key="8">
    <source>
        <dbReference type="Proteomes" id="UP000636755"/>
    </source>
</evidence>
<organism evidence="7 8">
    <name type="scientific">Ruminococcus intestinalis</name>
    <dbReference type="NCBI Taxonomy" id="2763066"/>
    <lineage>
        <taxon>Bacteria</taxon>
        <taxon>Bacillati</taxon>
        <taxon>Bacillota</taxon>
        <taxon>Clostridia</taxon>
        <taxon>Eubacteriales</taxon>
        <taxon>Oscillospiraceae</taxon>
        <taxon>Ruminococcus</taxon>
    </lineage>
</organism>
<feature type="transmembrane region" description="Helical" evidence="5">
    <location>
        <begin position="203"/>
        <end position="222"/>
    </location>
</feature>
<dbReference type="GO" id="GO:0016874">
    <property type="term" value="F:ligase activity"/>
    <property type="evidence" value="ECO:0007669"/>
    <property type="project" value="UniProtKB-KW"/>
</dbReference>
<evidence type="ECO:0000256" key="5">
    <source>
        <dbReference type="SAM" id="Phobius"/>
    </source>
</evidence>
<dbReference type="PANTHER" id="PTHR37422:SF13">
    <property type="entry name" value="LIPOPOLYSACCHARIDE BIOSYNTHESIS PROTEIN PA4999-RELATED"/>
    <property type="match status" value="1"/>
</dbReference>
<dbReference type="PANTHER" id="PTHR37422">
    <property type="entry name" value="TEICHURONIC ACID BIOSYNTHESIS PROTEIN TUAE"/>
    <property type="match status" value="1"/>
</dbReference>
<protein>
    <submittedName>
        <fullName evidence="7">O-antigen ligase family protein</fullName>
    </submittedName>
</protein>
<dbReference type="Proteomes" id="UP000636755">
    <property type="component" value="Unassembled WGS sequence"/>
</dbReference>
<gene>
    <name evidence="7" type="ORF">H8R91_07260</name>
</gene>
<dbReference type="InterPro" id="IPR007016">
    <property type="entry name" value="O-antigen_ligase-rel_domated"/>
</dbReference>
<feature type="transmembrane region" description="Helical" evidence="5">
    <location>
        <begin position="506"/>
        <end position="522"/>
    </location>
</feature>
<evidence type="ECO:0000259" key="6">
    <source>
        <dbReference type="Pfam" id="PF04932"/>
    </source>
</evidence>
<proteinExistence type="predicted"/>
<feature type="transmembrane region" description="Helical" evidence="5">
    <location>
        <begin position="448"/>
        <end position="471"/>
    </location>
</feature>
<feature type="transmembrane region" description="Helical" evidence="5">
    <location>
        <begin position="153"/>
        <end position="177"/>
    </location>
</feature>
<keyword evidence="3 5" id="KW-1133">Transmembrane helix</keyword>
<feature type="transmembrane region" description="Helical" evidence="5">
    <location>
        <begin position="344"/>
        <end position="368"/>
    </location>
</feature>
<dbReference type="InterPro" id="IPR051533">
    <property type="entry name" value="WaaL-like"/>
</dbReference>
<feature type="transmembrane region" description="Helical" evidence="5">
    <location>
        <begin position="126"/>
        <end position="144"/>
    </location>
</feature>
<evidence type="ECO:0000256" key="3">
    <source>
        <dbReference type="ARBA" id="ARBA00022989"/>
    </source>
</evidence>
<evidence type="ECO:0000256" key="2">
    <source>
        <dbReference type="ARBA" id="ARBA00022692"/>
    </source>
</evidence>
<reference evidence="7 8" key="1">
    <citation type="submission" date="2020-08" db="EMBL/GenBank/DDBJ databases">
        <title>Genome public.</title>
        <authorList>
            <person name="Liu C."/>
            <person name="Sun Q."/>
        </authorList>
    </citation>
    <scope>NUCLEOTIDE SEQUENCE [LARGE SCALE GENOMIC DNA]</scope>
    <source>
        <strain evidence="7 8">NSJ-71</strain>
    </source>
</reference>